<protein>
    <submittedName>
        <fullName evidence="3">Polysaccharide deacetylase family protein</fullName>
    </submittedName>
</protein>
<evidence type="ECO:0000259" key="2">
    <source>
        <dbReference type="PROSITE" id="PS51677"/>
    </source>
</evidence>
<dbReference type="InterPro" id="IPR011330">
    <property type="entry name" value="Glyco_hydro/deAcase_b/a-brl"/>
</dbReference>
<accession>A0A7C3WTA8</accession>
<dbReference type="GO" id="GO:0005975">
    <property type="term" value="P:carbohydrate metabolic process"/>
    <property type="evidence" value="ECO:0007669"/>
    <property type="project" value="InterPro"/>
</dbReference>
<dbReference type="PANTHER" id="PTHR10587:SF137">
    <property type="entry name" value="4-DEOXY-4-FORMAMIDO-L-ARABINOSE-PHOSPHOUNDECAPRENOL DEFORMYLASE ARND-RELATED"/>
    <property type="match status" value="1"/>
</dbReference>
<dbReference type="Pfam" id="PF01522">
    <property type="entry name" value="Polysacc_deac_1"/>
    <property type="match status" value="1"/>
</dbReference>
<dbReference type="InterPro" id="IPR002509">
    <property type="entry name" value="NODB_dom"/>
</dbReference>
<dbReference type="InterPro" id="IPR050248">
    <property type="entry name" value="Polysacc_deacetylase_ArnD"/>
</dbReference>
<feature type="chain" id="PRO_5027944416" evidence="1">
    <location>
        <begin position="23"/>
        <end position="239"/>
    </location>
</feature>
<dbReference type="AlphaFoldDB" id="A0A7C3WTA8"/>
<feature type="signal peptide" evidence="1">
    <location>
        <begin position="1"/>
        <end position="22"/>
    </location>
</feature>
<dbReference type="SUPFAM" id="SSF88713">
    <property type="entry name" value="Glycoside hydrolase/deacetylase"/>
    <property type="match status" value="1"/>
</dbReference>
<feature type="domain" description="NodB homology" evidence="2">
    <location>
        <begin position="36"/>
        <end position="219"/>
    </location>
</feature>
<reference evidence="3" key="1">
    <citation type="journal article" date="2020" name="mSystems">
        <title>Genome- and Community-Level Interaction Insights into Carbon Utilization and Element Cycling Functions of Hydrothermarchaeota in Hydrothermal Sediment.</title>
        <authorList>
            <person name="Zhou Z."/>
            <person name="Liu Y."/>
            <person name="Xu W."/>
            <person name="Pan J."/>
            <person name="Luo Z.H."/>
            <person name="Li M."/>
        </authorList>
    </citation>
    <scope>NUCLEOTIDE SEQUENCE [LARGE SCALE GENOMIC DNA]</scope>
    <source>
        <strain evidence="3">SpSt-776</strain>
    </source>
</reference>
<keyword evidence="1" id="KW-0732">Signal</keyword>
<gene>
    <name evidence="3" type="ORF">ENV62_05930</name>
</gene>
<dbReference type="EMBL" id="DTHB01000043">
    <property type="protein sequence ID" value="HGB14757.1"/>
    <property type="molecule type" value="Genomic_DNA"/>
</dbReference>
<name>A0A7C3WTA8_9BACT</name>
<evidence type="ECO:0000313" key="3">
    <source>
        <dbReference type="EMBL" id="HGB14757.1"/>
    </source>
</evidence>
<dbReference type="GO" id="GO:0016810">
    <property type="term" value="F:hydrolase activity, acting on carbon-nitrogen (but not peptide) bonds"/>
    <property type="evidence" value="ECO:0007669"/>
    <property type="project" value="InterPro"/>
</dbReference>
<dbReference type="PROSITE" id="PS51677">
    <property type="entry name" value="NODB"/>
    <property type="match status" value="1"/>
</dbReference>
<sequence>MRSAPVLTIAALLLYWPGMASGASEAFIAHGPTDMKLVALTFDDGPSLYTRKILALLNRYQARATFFVLGCHAARYPCLIRALQRAGHEVENHSFSHIRFPQANCCTWAQQLMRTEAELACLGVRCHRLFRPPYSDYNEKLLTFLGHIREQAVLWSVDSGDWRGLSEVEIAVNVLRRVHNGAIIVFHDSDENGQADRSNTVKALEIILPILKARGYKFVTVEELLNSSQPPKAGGLTGH</sequence>
<dbReference type="PANTHER" id="PTHR10587">
    <property type="entry name" value="GLYCOSYL TRANSFERASE-RELATED"/>
    <property type="match status" value="1"/>
</dbReference>
<comment type="caution">
    <text evidence="3">The sequence shown here is derived from an EMBL/GenBank/DDBJ whole genome shotgun (WGS) entry which is preliminary data.</text>
</comment>
<evidence type="ECO:0000256" key="1">
    <source>
        <dbReference type="SAM" id="SignalP"/>
    </source>
</evidence>
<dbReference type="Gene3D" id="3.20.20.370">
    <property type="entry name" value="Glycoside hydrolase/deacetylase"/>
    <property type="match status" value="1"/>
</dbReference>
<organism evidence="3">
    <name type="scientific">Desulfobacca acetoxidans</name>
    <dbReference type="NCBI Taxonomy" id="60893"/>
    <lineage>
        <taxon>Bacteria</taxon>
        <taxon>Pseudomonadati</taxon>
        <taxon>Thermodesulfobacteriota</taxon>
        <taxon>Desulfobaccia</taxon>
        <taxon>Desulfobaccales</taxon>
        <taxon>Desulfobaccaceae</taxon>
        <taxon>Desulfobacca</taxon>
    </lineage>
</organism>
<proteinExistence type="predicted"/>
<dbReference type="CDD" id="cd10917">
    <property type="entry name" value="CE4_NodB_like_6s_7s"/>
    <property type="match status" value="1"/>
</dbReference>